<dbReference type="SUPFAM" id="SSF74653">
    <property type="entry name" value="TolA/TonB C-terminal domain"/>
    <property type="match status" value="1"/>
</dbReference>
<organism evidence="13 14">
    <name type="scientific">Archangium lansingense</name>
    <dbReference type="NCBI Taxonomy" id="2995310"/>
    <lineage>
        <taxon>Bacteria</taxon>
        <taxon>Pseudomonadati</taxon>
        <taxon>Myxococcota</taxon>
        <taxon>Myxococcia</taxon>
        <taxon>Myxococcales</taxon>
        <taxon>Cystobacterineae</taxon>
        <taxon>Archangiaceae</taxon>
        <taxon>Archangium</taxon>
    </lineage>
</organism>
<dbReference type="Gene3D" id="3.30.1150.10">
    <property type="match status" value="1"/>
</dbReference>
<keyword evidence="4 10" id="KW-1134">Transmembrane beta strand</keyword>
<evidence type="ECO:0000256" key="2">
    <source>
        <dbReference type="ARBA" id="ARBA00004571"/>
    </source>
</evidence>
<name>A0ABT4ACX7_9BACT</name>
<comment type="subcellular location">
    <subcellularLocation>
        <location evidence="2 10">Cell outer membrane</location>
        <topology evidence="2 10">Multi-pass membrane protein</topology>
    </subcellularLocation>
    <subcellularLocation>
        <location evidence="1">Membrane</location>
        <topology evidence="1">Single-pass membrane protein</topology>
    </subcellularLocation>
</comment>
<dbReference type="InterPro" id="IPR036942">
    <property type="entry name" value="Beta-barrel_TonB_sf"/>
</dbReference>
<gene>
    <name evidence="13" type="primary">mxcH</name>
    <name evidence="13" type="ORF">OV287_34235</name>
</gene>
<dbReference type="NCBIfam" id="NF038079">
    <property type="entry name" value="TonB_sider_MxcH"/>
    <property type="match status" value="1"/>
</dbReference>
<dbReference type="Pfam" id="PF03544">
    <property type="entry name" value="TonB_C"/>
    <property type="match status" value="1"/>
</dbReference>
<dbReference type="InterPro" id="IPR012910">
    <property type="entry name" value="Plug_dom"/>
</dbReference>
<keyword evidence="13" id="KW-0675">Receptor</keyword>
<evidence type="ECO:0000256" key="8">
    <source>
        <dbReference type="ARBA" id="ARBA00023136"/>
    </source>
</evidence>
<reference evidence="13 14" key="1">
    <citation type="submission" date="2022-11" db="EMBL/GenBank/DDBJ databases">
        <title>Minimal conservation of predation-associated metabolite biosynthetic gene clusters underscores biosynthetic potential of Myxococcota including descriptions for ten novel species: Archangium lansinium sp. nov., Myxococcus landrumus sp. nov., Nannocystis bai.</title>
        <authorList>
            <person name="Ahearne A."/>
            <person name="Stevens C."/>
            <person name="Phillips K."/>
        </authorList>
    </citation>
    <scope>NUCLEOTIDE SEQUENCE [LARGE SCALE GENOMIC DNA]</scope>
    <source>
        <strain evidence="13 14">MIWBW</strain>
    </source>
</reference>
<dbReference type="InterPro" id="IPR006260">
    <property type="entry name" value="TonB/TolA_C"/>
</dbReference>
<evidence type="ECO:0000259" key="12">
    <source>
        <dbReference type="PROSITE" id="PS52015"/>
    </source>
</evidence>
<evidence type="ECO:0000256" key="9">
    <source>
        <dbReference type="ARBA" id="ARBA00023237"/>
    </source>
</evidence>
<dbReference type="InterPro" id="IPR037066">
    <property type="entry name" value="Plug_dom_sf"/>
</dbReference>
<keyword evidence="5 10" id="KW-0812">Transmembrane</keyword>
<evidence type="ECO:0000256" key="10">
    <source>
        <dbReference type="PROSITE-ProRule" id="PRU01360"/>
    </source>
</evidence>
<dbReference type="EMBL" id="JAPNKA010000001">
    <property type="protein sequence ID" value="MCY1079530.1"/>
    <property type="molecule type" value="Genomic_DNA"/>
</dbReference>
<dbReference type="Gene3D" id="2.170.130.10">
    <property type="entry name" value="TonB-dependent receptor, plug domain"/>
    <property type="match status" value="1"/>
</dbReference>
<dbReference type="RefSeq" id="WP_267538245.1">
    <property type="nucleotide sequence ID" value="NZ_JAPNKA010000001.1"/>
</dbReference>
<keyword evidence="14" id="KW-1185">Reference proteome</keyword>
<dbReference type="Proteomes" id="UP001207654">
    <property type="component" value="Unassembled WGS sequence"/>
</dbReference>
<dbReference type="PANTHER" id="PTHR30069">
    <property type="entry name" value="TONB-DEPENDENT OUTER MEMBRANE RECEPTOR"/>
    <property type="match status" value="1"/>
</dbReference>
<evidence type="ECO:0000313" key="13">
    <source>
        <dbReference type="EMBL" id="MCY1079530.1"/>
    </source>
</evidence>
<dbReference type="PROSITE" id="PS52016">
    <property type="entry name" value="TONB_DEPENDENT_REC_3"/>
    <property type="match status" value="1"/>
</dbReference>
<keyword evidence="8 10" id="KW-0472">Membrane</keyword>
<dbReference type="PANTHER" id="PTHR30069:SF29">
    <property type="entry name" value="HEMOGLOBIN AND HEMOGLOBIN-HAPTOGLOBIN-BINDING PROTEIN 1-RELATED"/>
    <property type="match status" value="1"/>
</dbReference>
<dbReference type="InterPro" id="IPR039426">
    <property type="entry name" value="TonB-dep_rcpt-like"/>
</dbReference>
<feature type="domain" description="TonB C-terminal" evidence="12">
    <location>
        <begin position="6"/>
        <end position="101"/>
    </location>
</feature>
<keyword evidence="6" id="KW-0732">Signal</keyword>
<dbReference type="InterPro" id="IPR037682">
    <property type="entry name" value="TonB_C"/>
</dbReference>
<comment type="caution">
    <text evidence="13">The sequence shown here is derived from an EMBL/GenBank/DDBJ whole genome shotgun (WGS) entry which is preliminary data.</text>
</comment>
<evidence type="ECO:0000256" key="3">
    <source>
        <dbReference type="ARBA" id="ARBA00022448"/>
    </source>
</evidence>
<dbReference type="Pfam" id="PF07715">
    <property type="entry name" value="Plug"/>
    <property type="match status" value="1"/>
</dbReference>
<evidence type="ECO:0000256" key="5">
    <source>
        <dbReference type="ARBA" id="ARBA00022692"/>
    </source>
</evidence>
<keyword evidence="9 10" id="KW-0998">Cell outer membrane</keyword>
<feature type="region of interest" description="Disordered" evidence="11">
    <location>
        <begin position="94"/>
        <end position="113"/>
    </location>
</feature>
<proteinExistence type="inferred from homology"/>
<protein>
    <submittedName>
        <fullName evidence="13">TonB-dependent siderophore myxochelin receptor MxcH</fullName>
    </submittedName>
</protein>
<comment type="similarity">
    <text evidence="10">Belongs to the TonB-dependent receptor family.</text>
</comment>
<keyword evidence="7" id="KW-1133">Transmembrane helix</keyword>
<keyword evidence="3 10" id="KW-0813">Transport</keyword>
<evidence type="ECO:0000256" key="1">
    <source>
        <dbReference type="ARBA" id="ARBA00004167"/>
    </source>
</evidence>
<dbReference type="SUPFAM" id="SSF56935">
    <property type="entry name" value="Porins"/>
    <property type="match status" value="1"/>
</dbReference>
<dbReference type="Gene3D" id="2.40.170.20">
    <property type="entry name" value="TonB-dependent receptor, beta-barrel domain"/>
    <property type="match status" value="1"/>
</dbReference>
<sequence>MAPAAPVVVPPKLQEFVEAVYPAQARSAGLEARVRLRLRIDARGNVTEAEVMEPVGHGFDEAAREAALRFRFEPARRDGAVKPSRLVYTYEFRLPRETPPPPEASASGQELASGAEELGPIEISVQGETEAERRRQSAEAVRVVETERLQRETADMGEALARTEGVGVRRAGGLGSRTRFSLAGFSDEQIRFFIDGIPLELAGFGPGLANVPVNLVERVELYQGVVPIRFGTDALGGAVQLVTDRAVYGTGAAASYELGSFDTHRLTASVRHFQAPIGLLVRANGFFDDARNDYPVDVEVADAQGRLGPARVHRFHDAYRAVGAGVEAGFVERPWARRLLLRVFGGGYDKELQHNVTMDVPYGDVTTGETSGGATLRFEQTYFERLSVDTVAGYTWRQTRFTDMGDCAYDWFGRCVQKLPQPGEIESRAVERYVDQHTGFARLNLGWNLSALHSLRLAIAPTIVGRAGEDRRLRARQEPDPLEGERNLFSLVSGLEYELDALDGRLENIAFLKDYVQLARAENLLPDGTFGQLDRDTHGVGVGNSTRFRFSRELYAKASYEWATRLPRPDEVFGDGILINENLGLNPETSHNLNLGLELESWRTSAGDFRANVTGFGRLADQLIVLIGRESFFTYQNVFAARSLGVAAAAGWTSPGQYLVLDGNVTWQDFRNVSNQGTFGSFEGQRIPNRPYLQAYGSARFQLKGLMRPDDELSLTWHSRYVHTFFRAWEGLGQKDLKQVVPSQLLHSLGLTYVIRNAPTTLSWTIDVQNLTDAPAFDFFGVQRPGRSLFAKLTVDLGG</sequence>
<evidence type="ECO:0000256" key="7">
    <source>
        <dbReference type="ARBA" id="ARBA00022989"/>
    </source>
</evidence>
<accession>A0ABT4ACX7</accession>
<evidence type="ECO:0000256" key="4">
    <source>
        <dbReference type="ARBA" id="ARBA00022452"/>
    </source>
</evidence>
<evidence type="ECO:0000313" key="14">
    <source>
        <dbReference type="Proteomes" id="UP001207654"/>
    </source>
</evidence>
<dbReference type="PROSITE" id="PS52015">
    <property type="entry name" value="TONB_CTD"/>
    <property type="match status" value="1"/>
</dbReference>
<dbReference type="NCBIfam" id="TIGR01352">
    <property type="entry name" value="tonB_Cterm"/>
    <property type="match status" value="1"/>
</dbReference>
<evidence type="ECO:0000256" key="11">
    <source>
        <dbReference type="SAM" id="MobiDB-lite"/>
    </source>
</evidence>
<evidence type="ECO:0000256" key="6">
    <source>
        <dbReference type="ARBA" id="ARBA00022729"/>
    </source>
</evidence>